<dbReference type="SUPFAM" id="SSF55729">
    <property type="entry name" value="Acyl-CoA N-acyltransferases (Nat)"/>
    <property type="match status" value="1"/>
</dbReference>
<dbReference type="FunFam" id="3.40.630.30:FF:000101">
    <property type="entry name" value="N-alpha-acetyltransferase 10"/>
    <property type="match status" value="1"/>
</dbReference>
<dbReference type="AlphaFoldDB" id="A0A1A6GM88"/>
<keyword evidence="14" id="KW-1185">Reference proteome</keyword>
<comment type="catalytic activity">
    <reaction evidence="9">
        <text>N-terminal L-cysteinyl-[protein] + acetyl-CoA = N-terminal N(alpha)-acetyl-L-cysteinyl-[protein] + CoA + H(+)</text>
        <dbReference type="Rhea" id="RHEA:50512"/>
        <dbReference type="Rhea" id="RHEA-COMP:12707"/>
        <dbReference type="Rhea" id="RHEA-COMP:12708"/>
        <dbReference type="ChEBI" id="CHEBI:15378"/>
        <dbReference type="ChEBI" id="CHEBI:57287"/>
        <dbReference type="ChEBI" id="CHEBI:57288"/>
        <dbReference type="ChEBI" id="CHEBI:65250"/>
        <dbReference type="ChEBI" id="CHEBI:133372"/>
        <dbReference type="EC" id="2.3.1.255"/>
    </reaction>
</comment>
<dbReference type="PANTHER" id="PTHR23091">
    <property type="entry name" value="N-TERMINAL ACETYLTRANSFERASE"/>
    <property type="match status" value="1"/>
</dbReference>
<comment type="catalytic activity">
    <reaction evidence="8">
        <text>N-terminal L-alanyl-[protein] + acetyl-CoA = N-terminal N(alpha)-acetyl-L-alanyl-[protein] + CoA + H(+)</text>
        <dbReference type="Rhea" id="RHEA:50500"/>
        <dbReference type="Rhea" id="RHEA-COMP:12701"/>
        <dbReference type="Rhea" id="RHEA-COMP:12702"/>
        <dbReference type="ChEBI" id="CHEBI:15378"/>
        <dbReference type="ChEBI" id="CHEBI:57287"/>
        <dbReference type="ChEBI" id="CHEBI:57288"/>
        <dbReference type="ChEBI" id="CHEBI:64718"/>
        <dbReference type="ChEBI" id="CHEBI:83683"/>
        <dbReference type="EC" id="2.3.1.255"/>
    </reaction>
</comment>
<evidence type="ECO:0000313" key="13">
    <source>
        <dbReference type="EMBL" id="OBS66457.1"/>
    </source>
</evidence>
<dbReference type="EMBL" id="LZPO01087244">
    <property type="protein sequence ID" value="OBS66457.1"/>
    <property type="molecule type" value="Genomic_DNA"/>
</dbReference>
<evidence type="ECO:0000256" key="11">
    <source>
        <dbReference type="SAM" id="MobiDB-lite"/>
    </source>
</evidence>
<keyword evidence="2" id="KW-0012">Acyltransferase</keyword>
<dbReference type="PANTHER" id="PTHR23091:SF4">
    <property type="entry name" value="N-TERMINAL AMINO-ACID N(ALPHA)-ACETYLTRANSFERASE NATA"/>
    <property type="match status" value="1"/>
</dbReference>
<dbReference type="Pfam" id="PF00583">
    <property type="entry name" value="Acetyltransf_1"/>
    <property type="match status" value="1"/>
</dbReference>
<dbReference type="Gene3D" id="3.40.630.30">
    <property type="match status" value="1"/>
</dbReference>
<comment type="similarity">
    <text evidence="3">Belongs to the acetyltransferase family. ARD1 subfamily.</text>
</comment>
<feature type="domain" description="N-acetyltransferase" evidence="12">
    <location>
        <begin position="1"/>
        <end position="186"/>
    </location>
</feature>
<dbReference type="InterPro" id="IPR016181">
    <property type="entry name" value="Acyl_CoA_acyltransferase"/>
</dbReference>
<dbReference type="GO" id="GO:1990189">
    <property type="term" value="F:protein N-terminal-serine acetyltransferase activity"/>
    <property type="evidence" value="ECO:0007669"/>
    <property type="project" value="TreeGrafter"/>
</dbReference>
<protein>
    <recommendedName>
        <fullName evidence="4">N-terminal amino-acid N(alpha)-acetyltransferase NatA</fullName>
        <ecNumber evidence="4">2.3.1.255</ecNumber>
    </recommendedName>
</protein>
<feature type="compositionally biased region" description="Basic and acidic residues" evidence="11">
    <location>
        <begin position="246"/>
        <end position="261"/>
    </location>
</feature>
<dbReference type="InterPro" id="IPR045047">
    <property type="entry name" value="Ard1-like"/>
</dbReference>
<dbReference type="OrthoDB" id="25586at2759"/>
<evidence type="ECO:0000256" key="10">
    <source>
        <dbReference type="ARBA" id="ARBA00049434"/>
    </source>
</evidence>
<evidence type="ECO:0000256" key="9">
    <source>
        <dbReference type="ARBA" id="ARBA00049266"/>
    </source>
</evidence>
<comment type="catalytic activity">
    <reaction evidence="7">
        <text>N-terminal glycyl-[protein] + acetyl-CoA = N-terminal N(alpha)-acetylglycyl-[protein] + CoA + H(+)</text>
        <dbReference type="Rhea" id="RHEA:50496"/>
        <dbReference type="Rhea" id="RHEA-COMP:12666"/>
        <dbReference type="Rhea" id="RHEA-COMP:12700"/>
        <dbReference type="ChEBI" id="CHEBI:15378"/>
        <dbReference type="ChEBI" id="CHEBI:57287"/>
        <dbReference type="ChEBI" id="CHEBI:57288"/>
        <dbReference type="ChEBI" id="CHEBI:64723"/>
        <dbReference type="ChEBI" id="CHEBI:133369"/>
        <dbReference type="EC" id="2.3.1.255"/>
    </reaction>
</comment>
<evidence type="ECO:0000256" key="3">
    <source>
        <dbReference type="ARBA" id="ARBA00025786"/>
    </source>
</evidence>
<keyword evidence="1" id="KW-0808">Transferase</keyword>
<comment type="catalytic activity">
    <reaction evidence="6">
        <text>N-terminal L-valyl-[protein] + acetyl-CoA = N-terminal N(alpha)-acetyl-L-valyl-[protein] + CoA + H(+)</text>
        <dbReference type="Rhea" id="RHEA:50508"/>
        <dbReference type="Rhea" id="RHEA-COMP:12705"/>
        <dbReference type="Rhea" id="RHEA-COMP:12706"/>
        <dbReference type="ChEBI" id="CHEBI:15378"/>
        <dbReference type="ChEBI" id="CHEBI:57287"/>
        <dbReference type="ChEBI" id="CHEBI:57288"/>
        <dbReference type="ChEBI" id="CHEBI:64741"/>
        <dbReference type="ChEBI" id="CHEBI:133371"/>
        <dbReference type="EC" id="2.3.1.255"/>
    </reaction>
</comment>
<organism evidence="13 14">
    <name type="scientific">Neotoma lepida</name>
    <name type="common">Desert woodrat</name>
    <dbReference type="NCBI Taxonomy" id="56216"/>
    <lineage>
        <taxon>Eukaryota</taxon>
        <taxon>Metazoa</taxon>
        <taxon>Chordata</taxon>
        <taxon>Craniata</taxon>
        <taxon>Vertebrata</taxon>
        <taxon>Euteleostomi</taxon>
        <taxon>Mammalia</taxon>
        <taxon>Eutheria</taxon>
        <taxon>Euarchontoglires</taxon>
        <taxon>Glires</taxon>
        <taxon>Rodentia</taxon>
        <taxon>Myomorpha</taxon>
        <taxon>Muroidea</taxon>
        <taxon>Cricetidae</taxon>
        <taxon>Neotominae</taxon>
        <taxon>Neotoma</taxon>
    </lineage>
</organism>
<gene>
    <name evidence="13" type="ORF">A6R68_05005</name>
</gene>
<name>A0A1A6GM88_NEOLE</name>
<feature type="region of interest" description="Disordered" evidence="11">
    <location>
        <begin position="246"/>
        <end position="283"/>
    </location>
</feature>
<dbReference type="CDD" id="cd04301">
    <property type="entry name" value="NAT_SF"/>
    <property type="match status" value="1"/>
</dbReference>
<proteinExistence type="inferred from homology"/>
<dbReference type="STRING" id="56216.A0A1A6GM88"/>
<evidence type="ECO:0000259" key="12">
    <source>
        <dbReference type="PROSITE" id="PS51186"/>
    </source>
</evidence>
<evidence type="ECO:0000256" key="4">
    <source>
        <dbReference type="ARBA" id="ARBA00026110"/>
    </source>
</evidence>
<evidence type="ECO:0000256" key="6">
    <source>
        <dbReference type="ARBA" id="ARBA00047805"/>
    </source>
</evidence>
<comment type="catalytic activity">
    <reaction evidence="10">
        <text>N-terminal L-threonyl-[protein] + acetyl-CoA = N-terminal N(alpha)-acetyl-L-threonyl-[protein] + CoA + H(+)</text>
        <dbReference type="Rhea" id="RHEA:50516"/>
        <dbReference type="Rhea" id="RHEA-COMP:12709"/>
        <dbReference type="Rhea" id="RHEA-COMP:12710"/>
        <dbReference type="ChEBI" id="CHEBI:15378"/>
        <dbReference type="ChEBI" id="CHEBI:57287"/>
        <dbReference type="ChEBI" id="CHEBI:57288"/>
        <dbReference type="ChEBI" id="CHEBI:64739"/>
        <dbReference type="ChEBI" id="CHEBI:133375"/>
        <dbReference type="EC" id="2.3.1.255"/>
    </reaction>
</comment>
<sequence length="283" mass="32014">MNIRNARPEDLMNMQHCNLLCLPENYQMKYYFYHGLSWPQLSYITEDENWKILVHLGQMEEDPDDVPHGHITSLAVKRSHRRLGLAQKLMDQASRAMIENFNAKYVSLHVRKRRRWEVALVGKVGPGYGLPTCLAKFVKLSSALFPCSNRAALHLYSNTLNFQISEVEPKYYADGEDAYAMKRDLTQMADEALSLSTRFPLGSRRQLRRHLELKEKGRHMVLAAMENKVENKGNVLLSSGEACREKGLAAEDSGGDSKDLSEVSETTESTDVKDSSEASDSAS</sequence>
<evidence type="ECO:0000256" key="7">
    <source>
        <dbReference type="ARBA" id="ARBA00047954"/>
    </source>
</evidence>
<evidence type="ECO:0000256" key="8">
    <source>
        <dbReference type="ARBA" id="ARBA00048236"/>
    </source>
</evidence>
<evidence type="ECO:0000256" key="1">
    <source>
        <dbReference type="ARBA" id="ARBA00022679"/>
    </source>
</evidence>
<reference evidence="13 14" key="1">
    <citation type="submission" date="2016-06" db="EMBL/GenBank/DDBJ databases">
        <title>The Draft Genome Sequence and Annotation of the Desert Woodrat Neotoma lepida.</title>
        <authorList>
            <person name="Campbell M."/>
            <person name="Oakeson K.F."/>
            <person name="Yandell M."/>
            <person name="Halpert J.R."/>
            <person name="Dearing D."/>
        </authorList>
    </citation>
    <scope>NUCLEOTIDE SEQUENCE [LARGE SCALE GENOMIC DNA]</scope>
    <source>
        <strain evidence="13">417</strain>
        <tissue evidence="13">Liver</tissue>
    </source>
</reference>
<evidence type="ECO:0000256" key="2">
    <source>
        <dbReference type="ARBA" id="ARBA00023315"/>
    </source>
</evidence>
<comment type="caution">
    <text evidence="13">The sequence shown here is derived from an EMBL/GenBank/DDBJ whole genome shotgun (WGS) entry which is preliminary data.</text>
</comment>
<comment type="catalytic activity">
    <reaction evidence="5">
        <text>N-terminal L-seryl-[protein] + acetyl-CoA = N-terminal N(alpha)-acetyl-L-seryl-[protein] + CoA + H(+)</text>
        <dbReference type="Rhea" id="RHEA:50504"/>
        <dbReference type="Rhea" id="RHEA-COMP:12703"/>
        <dbReference type="Rhea" id="RHEA-COMP:12704"/>
        <dbReference type="ChEBI" id="CHEBI:15378"/>
        <dbReference type="ChEBI" id="CHEBI:57287"/>
        <dbReference type="ChEBI" id="CHEBI:57288"/>
        <dbReference type="ChEBI" id="CHEBI:64738"/>
        <dbReference type="ChEBI" id="CHEBI:83690"/>
        <dbReference type="EC" id="2.3.1.255"/>
    </reaction>
</comment>
<evidence type="ECO:0000256" key="5">
    <source>
        <dbReference type="ARBA" id="ARBA00047491"/>
    </source>
</evidence>
<accession>A0A1A6GM88</accession>
<dbReference type="PROSITE" id="PS51186">
    <property type="entry name" value="GNAT"/>
    <property type="match status" value="1"/>
</dbReference>
<dbReference type="Proteomes" id="UP000092124">
    <property type="component" value="Unassembled WGS sequence"/>
</dbReference>
<dbReference type="InterPro" id="IPR000182">
    <property type="entry name" value="GNAT_dom"/>
</dbReference>
<dbReference type="GO" id="GO:0031415">
    <property type="term" value="C:NatA complex"/>
    <property type="evidence" value="ECO:0007669"/>
    <property type="project" value="InterPro"/>
</dbReference>
<dbReference type="EC" id="2.3.1.255" evidence="4"/>
<dbReference type="GO" id="GO:1990190">
    <property type="term" value="F:protein-N-terminal-glutamate acetyltransferase activity"/>
    <property type="evidence" value="ECO:0007669"/>
    <property type="project" value="TreeGrafter"/>
</dbReference>
<evidence type="ECO:0000313" key="14">
    <source>
        <dbReference type="Proteomes" id="UP000092124"/>
    </source>
</evidence>